<gene>
    <name evidence="1" type="ORF">JTE90_023804</name>
</gene>
<evidence type="ECO:0000313" key="2">
    <source>
        <dbReference type="Proteomes" id="UP000827092"/>
    </source>
</evidence>
<organism evidence="1 2">
    <name type="scientific">Oedothorax gibbosus</name>
    <dbReference type="NCBI Taxonomy" id="931172"/>
    <lineage>
        <taxon>Eukaryota</taxon>
        <taxon>Metazoa</taxon>
        <taxon>Ecdysozoa</taxon>
        <taxon>Arthropoda</taxon>
        <taxon>Chelicerata</taxon>
        <taxon>Arachnida</taxon>
        <taxon>Araneae</taxon>
        <taxon>Araneomorphae</taxon>
        <taxon>Entelegynae</taxon>
        <taxon>Araneoidea</taxon>
        <taxon>Linyphiidae</taxon>
        <taxon>Erigoninae</taxon>
        <taxon>Oedothorax</taxon>
    </lineage>
</organism>
<protein>
    <submittedName>
        <fullName evidence="1">Uncharacterized protein</fullName>
    </submittedName>
</protein>
<proteinExistence type="predicted"/>
<dbReference type="Proteomes" id="UP000827092">
    <property type="component" value="Unassembled WGS sequence"/>
</dbReference>
<evidence type="ECO:0000313" key="1">
    <source>
        <dbReference type="EMBL" id="KAG8196248.1"/>
    </source>
</evidence>
<sequence>MQACEPMRLRSNIQGCELAAEYNYITKARHNFVIDTDLDGKICIGLCKVGLEKLRSPERRPRSGLWETGGWQAIARSGQWNCAAIPGVGER</sequence>
<accession>A0AAV6VKN3</accession>
<dbReference type="AlphaFoldDB" id="A0AAV6VKN3"/>
<name>A0AAV6VKN3_9ARAC</name>
<reference evidence="1 2" key="1">
    <citation type="journal article" date="2022" name="Nat. Ecol. Evol.">
        <title>A masculinizing supergene underlies an exaggerated male reproductive morph in a spider.</title>
        <authorList>
            <person name="Hendrickx F."/>
            <person name="De Corte Z."/>
            <person name="Sonet G."/>
            <person name="Van Belleghem S.M."/>
            <person name="Kostlbacher S."/>
            <person name="Vangestel C."/>
        </authorList>
    </citation>
    <scope>NUCLEOTIDE SEQUENCE [LARGE SCALE GENOMIC DNA]</scope>
    <source>
        <strain evidence="1">W744_W776</strain>
    </source>
</reference>
<keyword evidence="2" id="KW-1185">Reference proteome</keyword>
<comment type="caution">
    <text evidence="1">The sequence shown here is derived from an EMBL/GenBank/DDBJ whole genome shotgun (WGS) entry which is preliminary data.</text>
</comment>
<dbReference type="EMBL" id="JAFNEN010000073">
    <property type="protein sequence ID" value="KAG8196248.1"/>
    <property type="molecule type" value="Genomic_DNA"/>
</dbReference>